<dbReference type="Pfam" id="PF05493">
    <property type="entry name" value="ATP_synt_H"/>
    <property type="match status" value="1"/>
</dbReference>
<evidence type="ECO:0000313" key="13">
    <source>
        <dbReference type="WBParaSite" id="BXY_0518500.1"/>
    </source>
</evidence>
<dbReference type="Proteomes" id="UP000659654">
    <property type="component" value="Unassembled WGS sequence"/>
</dbReference>
<dbReference type="OrthoDB" id="1508846at2759"/>
<dbReference type="PANTHER" id="PTHR12263:SF0">
    <property type="entry name" value="V-TYPE PROTON ATPASE SUBUNIT"/>
    <property type="match status" value="1"/>
</dbReference>
<name>A0A1I7RWS2_BURXY</name>
<evidence type="ECO:0000256" key="8">
    <source>
        <dbReference type="ARBA" id="ARBA00023136"/>
    </source>
</evidence>
<comment type="subcellular location">
    <subcellularLocation>
        <location evidence="1">Endomembrane system</location>
        <topology evidence="1">Multi-pass membrane protein</topology>
    </subcellularLocation>
</comment>
<evidence type="ECO:0000256" key="5">
    <source>
        <dbReference type="ARBA" id="ARBA00022781"/>
    </source>
</evidence>
<keyword evidence="5" id="KW-0375">Hydrogen ion transport</keyword>
<dbReference type="Proteomes" id="UP000095284">
    <property type="component" value="Unplaced"/>
</dbReference>
<dbReference type="EMBL" id="CAJFDI010000006">
    <property type="protein sequence ID" value="CAD5233478.1"/>
    <property type="molecule type" value="Genomic_DNA"/>
</dbReference>
<reference evidence="10" key="2">
    <citation type="submission" date="2020-09" db="EMBL/GenBank/DDBJ databases">
        <authorList>
            <person name="Kikuchi T."/>
        </authorList>
    </citation>
    <scope>NUCLEOTIDE SEQUENCE</scope>
    <source>
        <strain evidence="10">Ka4C1</strain>
    </source>
</reference>
<evidence type="ECO:0000256" key="2">
    <source>
        <dbReference type="ARBA" id="ARBA00008328"/>
    </source>
</evidence>
<dbReference type="GO" id="GO:0046961">
    <property type="term" value="F:proton-transporting ATPase activity, rotational mechanism"/>
    <property type="evidence" value="ECO:0007669"/>
    <property type="project" value="InterPro"/>
</dbReference>
<dbReference type="PANTHER" id="PTHR12263">
    <property type="entry name" value="VACUOLAR ATP SYNTHASE SUBUNIT H"/>
    <property type="match status" value="1"/>
</dbReference>
<dbReference type="GO" id="GO:0033179">
    <property type="term" value="C:proton-transporting V-type ATPase, V0 domain"/>
    <property type="evidence" value="ECO:0007669"/>
    <property type="project" value="InterPro"/>
</dbReference>
<dbReference type="SMR" id="A0A1I7RWS2"/>
<keyword evidence="12" id="KW-1185">Reference proteome</keyword>
<gene>
    <name evidence="10" type="ORF">BXYJ_LOCUS13569</name>
</gene>
<feature type="transmembrane region" description="Helical" evidence="9">
    <location>
        <begin position="5"/>
        <end position="22"/>
    </location>
</feature>
<dbReference type="WBParaSite" id="BXY_0518500.1">
    <property type="protein sequence ID" value="BXY_0518500.1"/>
    <property type="gene ID" value="BXY_0518500"/>
</dbReference>
<evidence type="ECO:0000256" key="1">
    <source>
        <dbReference type="ARBA" id="ARBA00004127"/>
    </source>
</evidence>
<keyword evidence="4 9" id="KW-0812">Transmembrane</keyword>
<evidence type="ECO:0000313" key="10">
    <source>
        <dbReference type="EMBL" id="CAD5233478.1"/>
    </source>
</evidence>
<evidence type="ECO:0000256" key="9">
    <source>
        <dbReference type="SAM" id="Phobius"/>
    </source>
</evidence>
<evidence type="ECO:0000313" key="11">
    <source>
        <dbReference type="Proteomes" id="UP000095284"/>
    </source>
</evidence>
<comment type="similarity">
    <text evidence="2">Belongs to the V-ATPase e1/e2 subunit family.</text>
</comment>
<dbReference type="InterPro" id="IPR008389">
    <property type="entry name" value="ATPase_V0-cplx_e1/e2_su"/>
</dbReference>
<dbReference type="AlphaFoldDB" id="A0A1I7RWS2"/>
<evidence type="ECO:0000256" key="6">
    <source>
        <dbReference type="ARBA" id="ARBA00022989"/>
    </source>
</evidence>
<dbReference type="EMBL" id="CAJFCV020000006">
    <property type="protein sequence ID" value="CAG9128628.1"/>
    <property type="molecule type" value="Genomic_DNA"/>
</dbReference>
<protein>
    <submittedName>
        <fullName evidence="10">(pine wood nematode) hypothetical protein</fullName>
    </submittedName>
</protein>
<organism evidence="11 13">
    <name type="scientific">Bursaphelenchus xylophilus</name>
    <name type="common">Pinewood nematode worm</name>
    <name type="synonym">Aphelenchoides xylophilus</name>
    <dbReference type="NCBI Taxonomy" id="6326"/>
    <lineage>
        <taxon>Eukaryota</taxon>
        <taxon>Metazoa</taxon>
        <taxon>Ecdysozoa</taxon>
        <taxon>Nematoda</taxon>
        <taxon>Chromadorea</taxon>
        <taxon>Rhabditida</taxon>
        <taxon>Tylenchina</taxon>
        <taxon>Tylenchomorpha</taxon>
        <taxon>Aphelenchoidea</taxon>
        <taxon>Aphelenchoididae</taxon>
        <taxon>Bursaphelenchus</taxon>
    </lineage>
</organism>
<dbReference type="GO" id="GO:0012505">
    <property type="term" value="C:endomembrane system"/>
    <property type="evidence" value="ECO:0007669"/>
    <property type="project" value="UniProtKB-SubCell"/>
</dbReference>
<sequence>MRLIVLGINVFWLAVFLFGYYMNPRHGLLKTGLMLTAVCCYMFWLIIFLHQKNPLIGPQIAAKDLWWMDQQWGSIHRPVKREAVDCGETCSRY</sequence>
<dbReference type="eggNOG" id="KOG3500">
    <property type="taxonomic scope" value="Eukaryota"/>
</dbReference>
<evidence type="ECO:0000256" key="7">
    <source>
        <dbReference type="ARBA" id="ARBA00023065"/>
    </source>
</evidence>
<dbReference type="Proteomes" id="UP000582659">
    <property type="component" value="Unassembled WGS sequence"/>
</dbReference>
<evidence type="ECO:0000313" key="12">
    <source>
        <dbReference type="Proteomes" id="UP000659654"/>
    </source>
</evidence>
<dbReference type="GO" id="GO:0033181">
    <property type="term" value="C:plasma membrane proton-transporting V-type ATPase complex"/>
    <property type="evidence" value="ECO:0007669"/>
    <property type="project" value="TreeGrafter"/>
</dbReference>
<keyword evidence="8 9" id="KW-0472">Membrane</keyword>
<accession>A0A1I7RWS2</accession>
<keyword evidence="3" id="KW-0813">Transport</keyword>
<feature type="transmembrane region" description="Helical" evidence="9">
    <location>
        <begin position="28"/>
        <end position="49"/>
    </location>
</feature>
<reference evidence="13" key="1">
    <citation type="submission" date="2016-11" db="UniProtKB">
        <authorList>
            <consortium name="WormBaseParasite"/>
        </authorList>
    </citation>
    <scope>IDENTIFICATION</scope>
</reference>
<proteinExistence type="inferred from homology"/>
<keyword evidence="6 9" id="KW-1133">Transmembrane helix</keyword>
<keyword evidence="7" id="KW-0406">Ion transport</keyword>
<evidence type="ECO:0000256" key="3">
    <source>
        <dbReference type="ARBA" id="ARBA00022448"/>
    </source>
</evidence>
<evidence type="ECO:0000256" key="4">
    <source>
        <dbReference type="ARBA" id="ARBA00022692"/>
    </source>
</evidence>